<dbReference type="EMBL" id="PDWZ02000003">
    <property type="protein sequence ID" value="KAB2107518.1"/>
    <property type="molecule type" value="Genomic_DNA"/>
</dbReference>
<evidence type="ECO:0000313" key="2">
    <source>
        <dbReference type="Proteomes" id="UP000293547"/>
    </source>
</evidence>
<dbReference type="Proteomes" id="UP000293547">
    <property type="component" value="Unassembled WGS sequence"/>
</dbReference>
<protein>
    <submittedName>
        <fullName evidence="1">Uncharacterized protein</fullName>
    </submittedName>
</protein>
<proteinExistence type="predicted"/>
<sequence>MNRAQRCRQVLSLPKHTAFAVKHTALLLLAIIILGLDVDIIHFRADNILVYSIVLATFTILMCTYYIVDLCASTTTHNFKISLAIHLFMSLFWLADTGLIVMLVMDWEELDPTAHLKTFVARVVIGAFECLLWLMPMASLTLAVVDKREHMSIDEQISLPRYATTSRPTPITPSQRAEPWDDMVSPPPQRVFQPLLPES</sequence>
<evidence type="ECO:0000313" key="1">
    <source>
        <dbReference type="EMBL" id="KAB2107518.1"/>
    </source>
</evidence>
<reference evidence="1 2" key="1">
    <citation type="journal article" date="2019" name="bioRxiv">
        <title>Genomics, evolutionary history and diagnostics of the Alternaria alternata species group including apple and Asian pear pathotypes.</title>
        <authorList>
            <person name="Armitage A.D."/>
            <person name="Cockerton H.M."/>
            <person name="Sreenivasaprasad S."/>
            <person name="Woodhall J.W."/>
            <person name="Lane C.R."/>
            <person name="Harrison R.J."/>
            <person name="Clarkson J.P."/>
        </authorList>
    </citation>
    <scope>NUCLEOTIDE SEQUENCE [LARGE SCALE GENOMIC DNA]</scope>
    <source>
        <strain evidence="1 2">FERA 650</strain>
    </source>
</reference>
<name>A0ACB6FSZ3_9PLEO</name>
<gene>
    <name evidence="1" type="ORF">AG0111_0g3889</name>
</gene>
<keyword evidence="2" id="KW-1185">Reference proteome</keyword>
<accession>A0ACB6FSZ3</accession>
<comment type="caution">
    <text evidence="1">The sequence shown here is derived from an EMBL/GenBank/DDBJ whole genome shotgun (WGS) entry which is preliminary data.</text>
</comment>
<organism evidence="1 2">
    <name type="scientific">Alternaria gaisen</name>
    <dbReference type="NCBI Taxonomy" id="167740"/>
    <lineage>
        <taxon>Eukaryota</taxon>
        <taxon>Fungi</taxon>
        <taxon>Dikarya</taxon>
        <taxon>Ascomycota</taxon>
        <taxon>Pezizomycotina</taxon>
        <taxon>Dothideomycetes</taxon>
        <taxon>Pleosporomycetidae</taxon>
        <taxon>Pleosporales</taxon>
        <taxon>Pleosporineae</taxon>
        <taxon>Pleosporaceae</taxon>
        <taxon>Alternaria</taxon>
        <taxon>Alternaria sect. Alternaria</taxon>
    </lineage>
</organism>